<comment type="caution">
    <text evidence="2">The sequence shown here is derived from an EMBL/GenBank/DDBJ whole genome shotgun (WGS) entry which is preliminary data.</text>
</comment>
<dbReference type="EMBL" id="JBHTEY010000004">
    <property type="protein sequence ID" value="MFC7616594.1"/>
    <property type="molecule type" value="Genomic_DNA"/>
</dbReference>
<keyword evidence="3" id="KW-1185">Reference proteome</keyword>
<evidence type="ECO:0008006" key="4">
    <source>
        <dbReference type="Google" id="ProtNLM"/>
    </source>
</evidence>
<dbReference type="Proteomes" id="UP001596512">
    <property type="component" value="Unassembled WGS sequence"/>
</dbReference>
<keyword evidence="1" id="KW-0732">Signal</keyword>
<feature type="chain" id="PRO_5045299806" description="DUF4352 domain-containing protein" evidence="1">
    <location>
        <begin position="24"/>
        <end position="298"/>
    </location>
</feature>
<sequence>MPVAAVRPLLIAAVAVTLGAATAVVVDGRTPSESSDCAVPAYVEGTPASPEAAPDGGGLEVVEQGFTQTGDAVSIGAVVHNTSAHPAYRTRVQIRLYDAKRMWLPEERPGEVRRVMEIPVVMPGQRVGIGNDAHPAPLYGGGKAVVRSFDVELTTTTWLEPDALGGLVPVSAREVRAEHPSPASDDVVSAHYRERSANCRTLAARGAAVVYRDAGGRIVGGAIEPPGALIVFRDERNEVVGGEPTPPESAPCAPGERDMWVIPLNPVPDSADLSRIEVHPYCDLSRPVSGTGPRDPRN</sequence>
<accession>A0ABW2TTD0</accession>
<feature type="signal peptide" evidence="1">
    <location>
        <begin position="1"/>
        <end position="23"/>
    </location>
</feature>
<proteinExistence type="predicted"/>
<evidence type="ECO:0000313" key="3">
    <source>
        <dbReference type="Proteomes" id="UP001596512"/>
    </source>
</evidence>
<evidence type="ECO:0000313" key="2">
    <source>
        <dbReference type="EMBL" id="MFC7616594.1"/>
    </source>
</evidence>
<name>A0ABW2TTD0_9PSEU</name>
<gene>
    <name evidence="2" type="ORF">ACFQV2_27180</name>
</gene>
<protein>
    <recommendedName>
        <fullName evidence="4">DUF4352 domain-containing protein</fullName>
    </recommendedName>
</protein>
<reference evidence="3" key="1">
    <citation type="journal article" date="2019" name="Int. J. Syst. Evol. Microbiol.">
        <title>The Global Catalogue of Microorganisms (GCM) 10K type strain sequencing project: providing services to taxonomists for standard genome sequencing and annotation.</title>
        <authorList>
            <consortium name="The Broad Institute Genomics Platform"/>
            <consortium name="The Broad Institute Genome Sequencing Center for Infectious Disease"/>
            <person name="Wu L."/>
            <person name="Ma J."/>
        </authorList>
    </citation>
    <scope>NUCLEOTIDE SEQUENCE [LARGE SCALE GENOMIC DNA]</scope>
    <source>
        <strain evidence="3">JCM 17695</strain>
    </source>
</reference>
<organism evidence="2 3">
    <name type="scientific">Actinokineospora soli</name>
    <dbReference type="NCBI Taxonomy" id="1048753"/>
    <lineage>
        <taxon>Bacteria</taxon>
        <taxon>Bacillati</taxon>
        <taxon>Actinomycetota</taxon>
        <taxon>Actinomycetes</taxon>
        <taxon>Pseudonocardiales</taxon>
        <taxon>Pseudonocardiaceae</taxon>
        <taxon>Actinokineospora</taxon>
    </lineage>
</organism>
<evidence type="ECO:0000256" key="1">
    <source>
        <dbReference type="SAM" id="SignalP"/>
    </source>
</evidence>